<keyword evidence="1" id="KW-0805">Transcription regulation</keyword>
<accession>A0A158L366</accession>
<dbReference type="PROSITE" id="PS50949">
    <property type="entry name" value="HTH_GNTR"/>
    <property type="match status" value="1"/>
</dbReference>
<dbReference type="SMART" id="SM00345">
    <property type="entry name" value="HTH_GNTR"/>
    <property type="match status" value="1"/>
</dbReference>
<keyword evidence="6" id="KW-1185">Reference proteome</keyword>
<dbReference type="Gene3D" id="1.10.10.10">
    <property type="entry name" value="Winged helix-like DNA-binding domain superfamily/Winged helix DNA-binding domain"/>
    <property type="match status" value="1"/>
</dbReference>
<protein>
    <submittedName>
        <fullName evidence="5">GntR family transcriptional regulator</fullName>
    </submittedName>
</protein>
<dbReference type="Proteomes" id="UP000054770">
    <property type="component" value="Unassembled WGS sequence"/>
</dbReference>
<dbReference type="OrthoDB" id="8960174at2"/>
<proteinExistence type="predicted"/>
<organism evidence="5 6">
    <name type="scientific">Caballeronia choica</name>
    <dbReference type="NCBI Taxonomy" id="326476"/>
    <lineage>
        <taxon>Bacteria</taxon>
        <taxon>Pseudomonadati</taxon>
        <taxon>Pseudomonadota</taxon>
        <taxon>Betaproteobacteria</taxon>
        <taxon>Burkholderiales</taxon>
        <taxon>Burkholderiaceae</taxon>
        <taxon>Caballeronia</taxon>
    </lineage>
</organism>
<name>A0A158L366_9BURK</name>
<comment type="caution">
    <text evidence="5">The sequence shown here is derived from an EMBL/GenBank/DDBJ whole genome shotgun (WGS) entry which is preliminary data.</text>
</comment>
<dbReference type="GO" id="GO:0003700">
    <property type="term" value="F:DNA-binding transcription factor activity"/>
    <property type="evidence" value="ECO:0007669"/>
    <property type="project" value="InterPro"/>
</dbReference>
<dbReference type="PANTHER" id="PTHR44846:SF1">
    <property type="entry name" value="MANNOSYL-D-GLYCERATE TRANSPORT_METABOLISM SYSTEM REPRESSOR MNGR-RELATED"/>
    <property type="match status" value="1"/>
</dbReference>
<evidence type="ECO:0000256" key="3">
    <source>
        <dbReference type="ARBA" id="ARBA00023163"/>
    </source>
</evidence>
<dbReference type="InterPro" id="IPR000524">
    <property type="entry name" value="Tscrpt_reg_HTH_GntR"/>
</dbReference>
<keyword evidence="2" id="KW-0238">DNA-binding</keyword>
<dbReference type="EMBL" id="FCON02000327">
    <property type="protein sequence ID" value="SAL87814.1"/>
    <property type="molecule type" value="Genomic_DNA"/>
</dbReference>
<dbReference type="CDD" id="cd07377">
    <property type="entry name" value="WHTH_GntR"/>
    <property type="match status" value="1"/>
</dbReference>
<dbReference type="SUPFAM" id="SSF64288">
    <property type="entry name" value="Chorismate lyase-like"/>
    <property type="match status" value="1"/>
</dbReference>
<evidence type="ECO:0000256" key="1">
    <source>
        <dbReference type="ARBA" id="ARBA00023015"/>
    </source>
</evidence>
<feature type="domain" description="HTH gntR-type" evidence="4">
    <location>
        <begin position="1"/>
        <end position="69"/>
    </location>
</feature>
<dbReference type="RefSeq" id="WP_087650234.1">
    <property type="nucleotide sequence ID" value="NZ_FCON02000327.1"/>
</dbReference>
<dbReference type="InterPro" id="IPR011663">
    <property type="entry name" value="UTRA"/>
</dbReference>
<gene>
    <name evidence="5" type="ORF">AWB68_08549</name>
</gene>
<sequence>MTKLSMVSDAIIRHIESGSLREGDRLPSEGELAVHHGVSVGTVQKALTQLVHSGLITREQGRGTFVSGTRVAPADVRYLRFSDAEGKDLPCYVHARSVKRIKRKGPWSDFLDSEAFVRIERVINVGGRFDLYSEFWLREEDFAELGGLDRTALEKNLRELVGQRLSLPTLRVDQWVRFGKLPSAAAQELKIESGQPGFIMELRGYTLRNRPLYYQSVCSGPFQERLVILRENGQ</sequence>
<dbReference type="GO" id="GO:0003677">
    <property type="term" value="F:DNA binding"/>
    <property type="evidence" value="ECO:0007669"/>
    <property type="project" value="UniProtKB-KW"/>
</dbReference>
<dbReference type="Pfam" id="PF07702">
    <property type="entry name" value="UTRA"/>
    <property type="match status" value="1"/>
</dbReference>
<dbReference type="InterPro" id="IPR036388">
    <property type="entry name" value="WH-like_DNA-bd_sf"/>
</dbReference>
<dbReference type="InterPro" id="IPR036390">
    <property type="entry name" value="WH_DNA-bd_sf"/>
</dbReference>
<evidence type="ECO:0000313" key="5">
    <source>
        <dbReference type="EMBL" id="SAL87814.1"/>
    </source>
</evidence>
<dbReference type="GO" id="GO:0045892">
    <property type="term" value="P:negative regulation of DNA-templated transcription"/>
    <property type="evidence" value="ECO:0007669"/>
    <property type="project" value="TreeGrafter"/>
</dbReference>
<keyword evidence="3" id="KW-0804">Transcription</keyword>
<dbReference type="Gene3D" id="3.40.1410.10">
    <property type="entry name" value="Chorismate lyase-like"/>
    <property type="match status" value="1"/>
</dbReference>
<reference evidence="5" key="1">
    <citation type="submission" date="2016-01" db="EMBL/GenBank/DDBJ databases">
        <authorList>
            <person name="Peeters C."/>
        </authorList>
    </citation>
    <scope>NUCLEOTIDE SEQUENCE [LARGE SCALE GENOMIC DNA]</scope>
    <source>
        <strain evidence="5">LMG 22940</strain>
    </source>
</reference>
<dbReference type="Pfam" id="PF00392">
    <property type="entry name" value="GntR"/>
    <property type="match status" value="1"/>
</dbReference>
<dbReference type="InterPro" id="IPR028978">
    <property type="entry name" value="Chorismate_lyase_/UTRA_dom_sf"/>
</dbReference>
<dbReference type="SUPFAM" id="SSF46785">
    <property type="entry name" value="Winged helix' DNA-binding domain"/>
    <property type="match status" value="1"/>
</dbReference>
<dbReference type="InterPro" id="IPR050679">
    <property type="entry name" value="Bact_HTH_transcr_reg"/>
</dbReference>
<evidence type="ECO:0000256" key="2">
    <source>
        <dbReference type="ARBA" id="ARBA00023125"/>
    </source>
</evidence>
<evidence type="ECO:0000259" key="4">
    <source>
        <dbReference type="PROSITE" id="PS50949"/>
    </source>
</evidence>
<evidence type="ECO:0000313" key="6">
    <source>
        <dbReference type="Proteomes" id="UP000054770"/>
    </source>
</evidence>
<dbReference type="PANTHER" id="PTHR44846">
    <property type="entry name" value="MANNOSYL-D-GLYCERATE TRANSPORT/METABOLISM SYSTEM REPRESSOR MNGR-RELATED"/>
    <property type="match status" value="1"/>
</dbReference>
<dbReference type="AlphaFoldDB" id="A0A158L366"/>